<dbReference type="InterPro" id="IPR035994">
    <property type="entry name" value="Nucleoside_phosphorylase_sf"/>
</dbReference>
<dbReference type="HOGENOM" id="CLU_054456_1_0_10"/>
<evidence type="ECO:0000313" key="9">
    <source>
        <dbReference type="Proteomes" id="UP000027616"/>
    </source>
</evidence>
<dbReference type="NCBIfam" id="TIGR01700">
    <property type="entry name" value="PNPH"/>
    <property type="match status" value="1"/>
</dbReference>
<proteinExistence type="inferred from homology"/>
<evidence type="ECO:0000313" key="8">
    <source>
        <dbReference type="EMBL" id="CDN31638.1"/>
    </source>
</evidence>
<feature type="binding site" evidence="6">
    <location>
        <position position="207"/>
    </location>
    <ligand>
        <name>phosphate</name>
        <dbReference type="ChEBI" id="CHEBI:43474"/>
    </ligand>
</feature>
<organism evidence="8 9">
    <name type="scientific">Mucinivorans hirudinis</name>
    <dbReference type="NCBI Taxonomy" id="1433126"/>
    <lineage>
        <taxon>Bacteria</taxon>
        <taxon>Pseudomonadati</taxon>
        <taxon>Bacteroidota</taxon>
        <taxon>Bacteroidia</taxon>
        <taxon>Bacteroidales</taxon>
        <taxon>Rikenellaceae</taxon>
        <taxon>Mucinivorans</taxon>
    </lineage>
</organism>
<comment type="pathway">
    <text evidence="1 5">Purine metabolism; purine nucleoside salvage.</text>
</comment>
<protein>
    <recommendedName>
        <fullName evidence="5">Purine nucleoside phosphorylase</fullName>
        <ecNumber evidence="5">2.4.2.1</ecNumber>
    </recommendedName>
    <alternativeName>
        <fullName evidence="5">Inosine-guanosine phosphorylase</fullName>
    </alternativeName>
</protein>
<evidence type="ECO:0000256" key="2">
    <source>
        <dbReference type="ARBA" id="ARBA00006751"/>
    </source>
</evidence>
<feature type="binding site" evidence="6">
    <location>
        <position position="188"/>
    </location>
    <ligand>
        <name>a purine D-ribonucleoside</name>
        <dbReference type="ChEBI" id="CHEBI:142355"/>
    </ligand>
</feature>
<evidence type="ECO:0000259" key="7">
    <source>
        <dbReference type="Pfam" id="PF01048"/>
    </source>
</evidence>
<dbReference type="InterPro" id="IPR011268">
    <property type="entry name" value="Purine_phosphorylase"/>
</dbReference>
<dbReference type="KEGG" id="rbc:BN938_1551"/>
<keyword evidence="9" id="KW-1185">Reference proteome</keyword>
<comment type="similarity">
    <text evidence="2 5">Belongs to the PNP/MTAP phosphorylase family.</text>
</comment>
<name>A0A060RCT0_9BACT</name>
<dbReference type="PANTHER" id="PTHR11904">
    <property type="entry name" value="METHYLTHIOADENOSINE/PURINE NUCLEOSIDE PHOSPHORYLASE"/>
    <property type="match status" value="1"/>
</dbReference>
<dbReference type="AlphaFoldDB" id="A0A060RCT0"/>
<feature type="binding site" evidence="6">
    <location>
        <position position="113"/>
    </location>
    <ligand>
        <name>phosphate</name>
        <dbReference type="ChEBI" id="CHEBI:43474"/>
    </ligand>
</feature>
<feature type="binding site" evidence="6">
    <location>
        <begin position="81"/>
        <end position="83"/>
    </location>
    <ligand>
        <name>phosphate</name>
        <dbReference type="ChEBI" id="CHEBI:43474"/>
    </ligand>
</feature>
<dbReference type="GO" id="GO:0005737">
    <property type="term" value="C:cytoplasm"/>
    <property type="evidence" value="ECO:0007669"/>
    <property type="project" value="TreeGrafter"/>
</dbReference>
<dbReference type="Gene3D" id="3.40.50.1580">
    <property type="entry name" value="Nucleoside phosphorylase domain"/>
    <property type="match status" value="1"/>
</dbReference>
<dbReference type="NCBIfam" id="TIGR01697">
    <property type="entry name" value="PNPH-PUNA-XAPA"/>
    <property type="match status" value="1"/>
</dbReference>
<dbReference type="eggNOG" id="COG0005">
    <property type="taxonomic scope" value="Bacteria"/>
</dbReference>
<dbReference type="SUPFAM" id="SSF53167">
    <property type="entry name" value="Purine and uridine phosphorylases"/>
    <property type="match status" value="1"/>
</dbReference>
<dbReference type="EMBL" id="HG934468">
    <property type="protein sequence ID" value="CDN31638.1"/>
    <property type="molecule type" value="Genomic_DNA"/>
</dbReference>
<feature type="domain" description="Nucleoside phosphorylase" evidence="7">
    <location>
        <begin position="24"/>
        <end position="264"/>
    </location>
</feature>
<dbReference type="PANTHER" id="PTHR11904:SF9">
    <property type="entry name" value="PURINE NUCLEOSIDE PHOSPHORYLASE-RELATED"/>
    <property type="match status" value="1"/>
</dbReference>
<sequence>MLERIKKIKSLILNKMSITQEPEIAIILGSGLGGLVDEMEVMATLDYADIEGFPLSTVEGHRGRFVWGTLGGRRVIAMQGRVHYYEGYSIDDVALGARVLCSFAIRALIVSNAAGGVNPSFNVGDLMVIEDHINLLPNPLIGKNIESLGTRFPEMTTAYDKALITLAHSLDPDLREGVYLASSGPTFETPAEYRFFHRIGADACGMSTTAEVIVARHQRIPVFGLSLITNIGYGAQAGKATHQEVFTAAAAATPRMTKLIKGVVEQC</sequence>
<keyword evidence="4 5" id="KW-0808">Transferase</keyword>
<accession>A0A060RCT0</accession>
<dbReference type="GO" id="GO:0009116">
    <property type="term" value="P:nucleoside metabolic process"/>
    <property type="evidence" value="ECO:0007669"/>
    <property type="project" value="InterPro"/>
</dbReference>
<feature type="binding site" evidence="6">
    <location>
        <position position="30"/>
    </location>
    <ligand>
        <name>phosphate</name>
        <dbReference type="ChEBI" id="CHEBI:43474"/>
    </ligand>
</feature>
<feature type="binding site" evidence="6">
    <location>
        <position position="230"/>
    </location>
    <ligand>
        <name>a purine D-ribonucleoside</name>
        <dbReference type="ChEBI" id="CHEBI:142355"/>
    </ligand>
</feature>
<feature type="binding site" evidence="6">
    <location>
        <position position="61"/>
    </location>
    <ligand>
        <name>phosphate</name>
        <dbReference type="ChEBI" id="CHEBI:43474"/>
    </ligand>
</feature>
<evidence type="ECO:0000256" key="6">
    <source>
        <dbReference type="PIRSR" id="PIRSR000477-2"/>
    </source>
</evidence>
<evidence type="ECO:0000256" key="5">
    <source>
        <dbReference type="PIRNR" id="PIRNR000477"/>
    </source>
</evidence>
<dbReference type="NCBIfam" id="NF006054">
    <property type="entry name" value="PRK08202.1"/>
    <property type="match status" value="1"/>
</dbReference>
<dbReference type="InterPro" id="IPR000845">
    <property type="entry name" value="Nucleoside_phosphorylase_d"/>
</dbReference>
<dbReference type="CDD" id="cd09009">
    <property type="entry name" value="PNP-EcPNPII_like"/>
    <property type="match status" value="1"/>
</dbReference>
<evidence type="ECO:0000256" key="1">
    <source>
        <dbReference type="ARBA" id="ARBA00005058"/>
    </source>
</evidence>
<keyword evidence="3 5" id="KW-0328">Glycosyltransferase</keyword>
<dbReference type="EC" id="2.4.2.1" evidence="5"/>
<dbReference type="InterPro" id="IPR011270">
    <property type="entry name" value="Pur_Nuc_Pase_Ino/Guo-sp"/>
</dbReference>
<dbReference type="Pfam" id="PF01048">
    <property type="entry name" value="PNP_UDP_1"/>
    <property type="match status" value="1"/>
</dbReference>
<evidence type="ECO:0000256" key="3">
    <source>
        <dbReference type="ARBA" id="ARBA00022676"/>
    </source>
</evidence>
<evidence type="ECO:0000256" key="4">
    <source>
        <dbReference type="ARBA" id="ARBA00022679"/>
    </source>
</evidence>
<dbReference type="PIRSF" id="PIRSF000477">
    <property type="entry name" value="PurNPase"/>
    <property type="match status" value="1"/>
</dbReference>
<dbReference type="UniPathway" id="UPA00606"/>
<dbReference type="Proteomes" id="UP000027616">
    <property type="component" value="Chromosome I"/>
</dbReference>
<dbReference type="PATRIC" id="fig|1433126.3.peg.1536"/>
<dbReference type="STRING" id="1433126.BN938_1551"/>
<gene>
    <name evidence="8" type="ORF">BN938_1551</name>
</gene>
<dbReference type="OrthoDB" id="1523230at2"/>
<reference evidence="8 9" key="1">
    <citation type="journal article" date="2015" name="Genome Announc.">
        <title>Complete Genome Sequence of the Novel Leech Symbiont Mucinivorans hirudinis M3T.</title>
        <authorList>
            <person name="Nelson M.C."/>
            <person name="Bomar L."/>
            <person name="Graf J."/>
        </authorList>
    </citation>
    <scope>NUCLEOTIDE SEQUENCE [LARGE SCALE GENOMIC DNA]</scope>
    <source>
        <strain evidence="9">M3</strain>
    </source>
</reference>
<dbReference type="GO" id="GO:0004731">
    <property type="term" value="F:purine-nucleoside phosphorylase activity"/>
    <property type="evidence" value="ECO:0007669"/>
    <property type="project" value="UniProtKB-EC"/>
</dbReference>
<comment type="function">
    <text evidence="5">The purine nucleoside phosphorylases catalyze the phosphorolytic breakdown of the N-glycosidic bond in the beta-(deoxy)ribonucleoside molecules, with the formation of the corresponding free purine bases and pentose-1-phosphate.</text>
</comment>